<dbReference type="InterPro" id="IPR013087">
    <property type="entry name" value="Znf_C2H2_type"/>
</dbReference>
<accession>A0A4P9W052</accession>
<evidence type="ECO:0000256" key="4">
    <source>
        <dbReference type="ARBA" id="ARBA00023242"/>
    </source>
</evidence>
<feature type="non-terminal residue" evidence="7">
    <location>
        <position position="145"/>
    </location>
</feature>
<dbReference type="GO" id="GO:0000398">
    <property type="term" value="P:mRNA splicing, via spliceosome"/>
    <property type="evidence" value="ECO:0007669"/>
    <property type="project" value="InterPro"/>
</dbReference>
<keyword evidence="8" id="KW-1185">Reference proteome</keyword>
<protein>
    <recommendedName>
        <fullName evidence="6">U1-type domain-containing protein</fullName>
    </recommendedName>
</protein>
<dbReference type="GO" id="GO:0005681">
    <property type="term" value="C:spliceosomal complex"/>
    <property type="evidence" value="ECO:0007669"/>
    <property type="project" value="InterPro"/>
</dbReference>
<dbReference type="InterPro" id="IPR003604">
    <property type="entry name" value="Matrin/U1-like-C_Znf_C2H2"/>
</dbReference>
<dbReference type="PANTHER" id="PTHR45986:SF1">
    <property type="entry name" value="ZINC FINGER MATRIN-TYPE PROTEIN 2"/>
    <property type="match status" value="1"/>
</dbReference>
<feature type="region of interest" description="Disordered" evidence="5">
    <location>
        <begin position="13"/>
        <end position="54"/>
    </location>
</feature>
<gene>
    <name evidence="7" type="ORF">BDK51DRAFT_12053</name>
</gene>
<feature type="non-terminal residue" evidence="7">
    <location>
        <position position="1"/>
    </location>
</feature>
<name>A0A4P9W052_9FUNG</name>
<dbReference type="GO" id="GO:0008270">
    <property type="term" value="F:zinc ion binding"/>
    <property type="evidence" value="ECO:0007669"/>
    <property type="project" value="UniProtKB-KW"/>
</dbReference>
<evidence type="ECO:0000256" key="5">
    <source>
        <dbReference type="SAM" id="MobiDB-lite"/>
    </source>
</evidence>
<dbReference type="InterPro" id="IPR036236">
    <property type="entry name" value="Znf_C2H2_sf"/>
</dbReference>
<dbReference type="SMART" id="SM00451">
    <property type="entry name" value="ZnF_U1"/>
    <property type="match status" value="1"/>
</dbReference>
<evidence type="ECO:0000256" key="3">
    <source>
        <dbReference type="ARBA" id="ARBA00022833"/>
    </source>
</evidence>
<dbReference type="Pfam" id="PF12874">
    <property type="entry name" value="zf-met"/>
    <property type="match status" value="1"/>
</dbReference>
<dbReference type="EMBL" id="KZ999015">
    <property type="protein sequence ID" value="RKO85501.1"/>
    <property type="molecule type" value="Genomic_DNA"/>
</dbReference>
<dbReference type="OrthoDB" id="30343at2759"/>
<dbReference type="InterPro" id="IPR040107">
    <property type="entry name" value="Snu23"/>
</dbReference>
<dbReference type="Proteomes" id="UP000269721">
    <property type="component" value="Unassembled WGS sequence"/>
</dbReference>
<keyword evidence="3" id="KW-0862">Zinc</keyword>
<evidence type="ECO:0000313" key="8">
    <source>
        <dbReference type="Proteomes" id="UP000269721"/>
    </source>
</evidence>
<dbReference type="SUPFAM" id="SSF57667">
    <property type="entry name" value="beta-beta-alpha zinc fingers"/>
    <property type="match status" value="1"/>
</dbReference>
<dbReference type="Gene3D" id="3.30.160.60">
    <property type="entry name" value="Classic Zinc Finger"/>
    <property type="match status" value="1"/>
</dbReference>
<dbReference type="FunFam" id="3.30.160.60:FF:000491">
    <property type="entry name" value="zinc finger matrin-type protein 2-like"/>
    <property type="match status" value="1"/>
</dbReference>
<evidence type="ECO:0000256" key="2">
    <source>
        <dbReference type="ARBA" id="ARBA00022771"/>
    </source>
</evidence>
<organism evidence="7 8">
    <name type="scientific">Blyttiomyces helicus</name>
    <dbReference type="NCBI Taxonomy" id="388810"/>
    <lineage>
        <taxon>Eukaryota</taxon>
        <taxon>Fungi</taxon>
        <taxon>Fungi incertae sedis</taxon>
        <taxon>Chytridiomycota</taxon>
        <taxon>Chytridiomycota incertae sedis</taxon>
        <taxon>Chytridiomycetes</taxon>
        <taxon>Chytridiomycetes incertae sedis</taxon>
        <taxon>Blyttiomyces</taxon>
    </lineage>
</organism>
<dbReference type="AlphaFoldDB" id="A0A4P9W052"/>
<dbReference type="PANTHER" id="PTHR45986">
    <property type="entry name" value="ZINC FINGER MATRIN-TYPE PROTEIN 2"/>
    <property type="match status" value="1"/>
</dbReference>
<keyword evidence="1" id="KW-0479">Metal-binding</keyword>
<keyword evidence="4" id="KW-0539">Nucleus</keyword>
<keyword evidence="2" id="KW-0863">Zinc-finger</keyword>
<evidence type="ECO:0000313" key="7">
    <source>
        <dbReference type="EMBL" id="RKO85501.1"/>
    </source>
</evidence>
<evidence type="ECO:0000259" key="6">
    <source>
        <dbReference type="SMART" id="SM00451"/>
    </source>
</evidence>
<reference evidence="8" key="1">
    <citation type="journal article" date="2018" name="Nat. Microbiol.">
        <title>Leveraging single-cell genomics to expand the fungal tree of life.</title>
        <authorList>
            <person name="Ahrendt S.R."/>
            <person name="Quandt C.A."/>
            <person name="Ciobanu D."/>
            <person name="Clum A."/>
            <person name="Salamov A."/>
            <person name="Andreopoulos B."/>
            <person name="Cheng J.F."/>
            <person name="Woyke T."/>
            <person name="Pelin A."/>
            <person name="Henrissat B."/>
            <person name="Reynolds N.K."/>
            <person name="Benny G.L."/>
            <person name="Smith M.E."/>
            <person name="James T.Y."/>
            <person name="Grigoriev I.V."/>
        </authorList>
    </citation>
    <scope>NUCLEOTIDE SEQUENCE [LARGE SCALE GENOMIC DNA]</scope>
</reference>
<evidence type="ECO:0000256" key="1">
    <source>
        <dbReference type="ARBA" id="ARBA00022723"/>
    </source>
</evidence>
<dbReference type="GO" id="GO:0003676">
    <property type="term" value="F:nucleic acid binding"/>
    <property type="evidence" value="ECO:0007669"/>
    <property type="project" value="InterPro"/>
</dbReference>
<sequence length="145" mass="17063">DTDFRRKWDKGEFSKRAEEREREDAEKEENEERKRKGEAGLKPRYRRTEPEPERALLKAREERVDLESNLNKTIVVASSNIASKQPGFFCNVCDCVVKDSVNYLDHINGKKHQRNLGMSMKVERSTVDQVRARLEARKRKTEEPE</sequence>
<proteinExistence type="predicted"/>
<dbReference type="GO" id="GO:0046540">
    <property type="term" value="C:U4/U6 x U5 tri-snRNP complex"/>
    <property type="evidence" value="ECO:0007669"/>
    <property type="project" value="TreeGrafter"/>
</dbReference>
<feature type="domain" description="U1-type" evidence="6">
    <location>
        <begin position="85"/>
        <end position="119"/>
    </location>
</feature>